<reference evidence="3 4" key="1">
    <citation type="submission" date="2020-04" db="EMBL/GenBank/DDBJ databases">
        <title>Arthrobacter sp. nov.</title>
        <authorList>
            <person name="Liu S."/>
        </authorList>
    </citation>
    <scope>NUCLEOTIDE SEQUENCE [LARGE SCALE GENOMIC DNA]</scope>
    <source>
        <strain evidence="3 4">E918</strain>
    </source>
</reference>
<feature type="chain" id="PRO_5038843205" description="Lipoprotein" evidence="2">
    <location>
        <begin position="20"/>
        <end position="171"/>
    </location>
</feature>
<evidence type="ECO:0000256" key="2">
    <source>
        <dbReference type="SAM" id="SignalP"/>
    </source>
</evidence>
<evidence type="ECO:0000313" key="3">
    <source>
        <dbReference type="EMBL" id="NKX56407.1"/>
    </source>
</evidence>
<organism evidence="3 4">
    <name type="scientific">Arthrobacter mobilis</name>
    <dbReference type="NCBI Taxonomy" id="2724944"/>
    <lineage>
        <taxon>Bacteria</taxon>
        <taxon>Bacillati</taxon>
        <taxon>Actinomycetota</taxon>
        <taxon>Actinomycetes</taxon>
        <taxon>Micrococcales</taxon>
        <taxon>Micrococcaceae</taxon>
        <taxon>Arthrobacter</taxon>
    </lineage>
</organism>
<comment type="caution">
    <text evidence="3">The sequence shown here is derived from an EMBL/GenBank/DDBJ whole genome shotgun (WGS) entry which is preliminary data.</text>
</comment>
<proteinExistence type="predicted"/>
<feature type="compositionally biased region" description="Pro residues" evidence="1">
    <location>
        <begin position="162"/>
        <end position="171"/>
    </location>
</feature>
<protein>
    <recommendedName>
        <fullName evidence="5">Lipoprotein</fullName>
    </recommendedName>
</protein>
<keyword evidence="2" id="KW-0732">Signal</keyword>
<gene>
    <name evidence="3" type="ORF">HGG74_18130</name>
</gene>
<dbReference type="AlphaFoldDB" id="A0A7X6K764"/>
<keyword evidence="4" id="KW-1185">Reference proteome</keyword>
<name>A0A7X6K764_9MICC</name>
<accession>A0A7X6K764</accession>
<evidence type="ECO:0000313" key="4">
    <source>
        <dbReference type="Proteomes" id="UP000544090"/>
    </source>
</evidence>
<dbReference type="EMBL" id="JAAZSQ010000024">
    <property type="protein sequence ID" value="NKX56407.1"/>
    <property type="molecule type" value="Genomic_DNA"/>
</dbReference>
<feature type="signal peptide" evidence="2">
    <location>
        <begin position="1"/>
        <end position="19"/>
    </location>
</feature>
<evidence type="ECO:0008006" key="5">
    <source>
        <dbReference type="Google" id="ProtNLM"/>
    </source>
</evidence>
<dbReference type="RefSeq" id="WP_168488659.1">
    <property type="nucleotide sequence ID" value="NZ_JAAZSQ010000024.1"/>
</dbReference>
<dbReference type="PROSITE" id="PS51257">
    <property type="entry name" value="PROKAR_LIPOPROTEIN"/>
    <property type="match status" value="1"/>
</dbReference>
<sequence>MGMRPGALRRTAAALAASAALLFLTGCQETGQETGTEETEAIANGVDADVGPVQVRSLLVVSTGDSQPGRLLGTLSNTADAPAEVVISDNNEEVAVTVDGGSDYGFDTRPTQLDSISGIPGALVPVKITVGSDSQELQVPVMDGTLEPYRPYLPTGDASPPAETPTPAPSR</sequence>
<dbReference type="Proteomes" id="UP000544090">
    <property type="component" value="Unassembled WGS sequence"/>
</dbReference>
<evidence type="ECO:0000256" key="1">
    <source>
        <dbReference type="SAM" id="MobiDB-lite"/>
    </source>
</evidence>
<feature type="region of interest" description="Disordered" evidence="1">
    <location>
        <begin position="145"/>
        <end position="171"/>
    </location>
</feature>